<dbReference type="InterPro" id="IPR039039">
    <property type="entry name" value="RAI1-like_fam"/>
</dbReference>
<reference evidence="3" key="1">
    <citation type="submission" date="2017-10" db="EMBL/GenBank/DDBJ databases">
        <title>Rapid genome shrinkage in a self-fertile nematode reveals novel sperm competition proteins.</title>
        <authorList>
            <person name="Yin D."/>
            <person name="Schwarz E.M."/>
            <person name="Thomas C.G."/>
            <person name="Felde R.L."/>
            <person name="Korf I.F."/>
            <person name="Cutter A.D."/>
            <person name="Schartner C.M."/>
            <person name="Ralston E.J."/>
            <person name="Meyer B.J."/>
            <person name="Haag E.S."/>
        </authorList>
    </citation>
    <scope>NUCLEOTIDE SEQUENCE [LARGE SCALE GENOMIC DNA]</scope>
    <source>
        <strain evidence="3">JU1422</strain>
    </source>
</reference>
<keyword evidence="1" id="KW-0539">Nucleus</keyword>
<dbReference type="GO" id="GO:0034353">
    <property type="term" value="F:mRNA 5'-diphosphatase activity"/>
    <property type="evidence" value="ECO:0007669"/>
    <property type="project" value="TreeGrafter"/>
</dbReference>
<protein>
    <recommendedName>
        <fullName evidence="1">Decapping nuclease</fullName>
        <ecNumber evidence="1">3.6.1.-</ecNumber>
    </recommendedName>
</protein>
<dbReference type="GO" id="GO:0000956">
    <property type="term" value="P:nuclear-transcribed mRNA catabolic process"/>
    <property type="evidence" value="ECO:0007669"/>
    <property type="project" value="TreeGrafter"/>
</dbReference>
<evidence type="ECO:0000313" key="2">
    <source>
        <dbReference type="EMBL" id="PIC52930.1"/>
    </source>
</evidence>
<keyword evidence="1" id="KW-0479">Metal-binding</keyword>
<keyword evidence="1" id="KW-0378">Hydrolase</keyword>
<organism evidence="2 3">
    <name type="scientific">Caenorhabditis nigoni</name>
    <dbReference type="NCBI Taxonomy" id="1611254"/>
    <lineage>
        <taxon>Eukaryota</taxon>
        <taxon>Metazoa</taxon>
        <taxon>Ecdysozoa</taxon>
        <taxon>Nematoda</taxon>
        <taxon>Chromadorea</taxon>
        <taxon>Rhabditida</taxon>
        <taxon>Rhabditina</taxon>
        <taxon>Rhabditomorpha</taxon>
        <taxon>Rhabditoidea</taxon>
        <taxon>Rhabditidae</taxon>
        <taxon>Peloderinae</taxon>
        <taxon>Caenorhabditis</taxon>
    </lineage>
</organism>
<dbReference type="EMBL" id="PDUG01000001">
    <property type="protein sequence ID" value="PIC52930.1"/>
    <property type="molecule type" value="Genomic_DNA"/>
</dbReference>
<dbReference type="GO" id="GO:0005829">
    <property type="term" value="C:cytosol"/>
    <property type="evidence" value="ECO:0007669"/>
    <property type="project" value="TreeGrafter"/>
</dbReference>
<dbReference type="AlphaFoldDB" id="A0A2G5VMQ0"/>
<dbReference type="GO" id="GO:0046872">
    <property type="term" value="F:metal ion binding"/>
    <property type="evidence" value="ECO:0007669"/>
    <property type="project" value="UniProtKB-KW"/>
</dbReference>
<comment type="cofactor">
    <cofactor evidence="1">
        <name>a divalent metal cation</name>
        <dbReference type="ChEBI" id="CHEBI:60240"/>
    </cofactor>
</comment>
<keyword evidence="1" id="KW-0547">Nucleotide-binding</keyword>
<sequence>MATAKSQDFNITSVGYYKRDNEMNVTVDVQPKFTNSNYSRLLEFQEPEDYIRENDMNLGSPEVPHDGNIENFFESLLNYISIKGFGEEKPLFVTYKQVLSDVAAKFRMQTYIVCHMGMIFISYKKLEKADPEKLEKENPENDETEIKKKVIARREAMGYTAGANFVHYWTKASEDEETPADYATSNYKAVMKCDVRIGGKKEVVLYSTRIDAIEKESGRHVQMKTNRRNNFWTYRNHFWKMFFGHDSMMILGTGSVSEELTDWNLRSIEVLKLEDVFRKMEKIRQEKNELRTQVYKIGPYEKWTLEQGKEHVRHFLSQVKNACSHSDGCFLATETRNHWNFEKVDEEHDAIREFANLVKTKMAVWKINFPNEC</sequence>
<dbReference type="EC" id="3.6.1.-" evidence="1"/>
<evidence type="ECO:0000256" key="1">
    <source>
        <dbReference type="RuleBase" id="RU367113"/>
    </source>
</evidence>
<comment type="caution">
    <text evidence="2">The sequence shown here is derived from an EMBL/GenBank/DDBJ whole genome shotgun (WGS) entry which is preliminary data.</text>
</comment>
<dbReference type="PANTHER" id="PTHR12395:SF12">
    <property type="entry name" value="DECAPPING NUCLEASE"/>
    <property type="match status" value="1"/>
</dbReference>
<keyword evidence="1" id="KW-0540">Nuclease</keyword>
<proteinExistence type="inferred from homology"/>
<dbReference type="GO" id="GO:0004518">
    <property type="term" value="F:nuclease activity"/>
    <property type="evidence" value="ECO:0007669"/>
    <property type="project" value="UniProtKB-KW"/>
</dbReference>
<dbReference type="GO" id="GO:0000166">
    <property type="term" value="F:nucleotide binding"/>
    <property type="evidence" value="ECO:0007669"/>
    <property type="project" value="UniProtKB-KW"/>
</dbReference>
<gene>
    <name evidence="2" type="primary">Cnig_chr_I.g2838</name>
    <name evidence="2" type="ORF">B9Z55_002838</name>
</gene>
<keyword evidence="3" id="KW-1185">Reference proteome</keyword>
<dbReference type="GO" id="GO:0005634">
    <property type="term" value="C:nucleus"/>
    <property type="evidence" value="ECO:0007669"/>
    <property type="project" value="UniProtKB-SubCell"/>
</dbReference>
<comment type="similarity">
    <text evidence="1">Belongs to the DXO/Dom3Z family.</text>
</comment>
<name>A0A2G5VMQ0_9PELO</name>
<dbReference type="GO" id="GO:0110155">
    <property type="term" value="P:NAD-cap decapping"/>
    <property type="evidence" value="ECO:0007669"/>
    <property type="project" value="TreeGrafter"/>
</dbReference>
<evidence type="ECO:0000313" key="3">
    <source>
        <dbReference type="Proteomes" id="UP000230233"/>
    </source>
</evidence>
<keyword evidence="1" id="KW-0694">RNA-binding</keyword>
<comment type="subcellular location">
    <subcellularLocation>
        <location evidence="1">Nucleus</location>
    </subcellularLocation>
</comment>
<comment type="function">
    <text evidence="1">Decapping enzyme for NAD-capped RNAs: specifically hydrolyzes the nicotinamide adenine dinucleotide (NAD) cap from a subset of RNAs by removing the entire NAD moiety from the 5'-end of an NAD-capped RNA.</text>
</comment>
<dbReference type="Proteomes" id="UP000230233">
    <property type="component" value="Chromosome I"/>
</dbReference>
<dbReference type="GO" id="GO:0003723">
    <property type="term" value="F:RNA binding"/>
    <property type="evidence" value="ECO:0007669"/>
    <property type="project" value="UniProtKB-KW"/>
</dbReference>
<accession>A0A2G5VMQ0</accession>
<dbReference type="PANTHER" id="PTHR12395">
    <property type="entry name" value="DOM-3 RELATED"/>
    <property type="match status" value="1"/>
</dbReference>